<dbReference type="InterPro" id="IPR017896">
    <property type="entry name" value="4Fe4S_Fe-S-bd"/>
</dbReference>
<dbReference type="PROSITE" id="PS51379">
    <property type="entry name" value="4FE4S_FER_2"/>
    <property type="match status" value="1"/>
</dbReference>
<dbReference type="Proteomes" id="UP000516369">
    <property type="component" value="Chromosome"/>
</dbReference>
<evidence type="ECO:0000259" key="1">
    <source>
        <dbReference type="PROSITE" id="PS51379"/>
    </source>
</evidence>
<sequence length="229" mass="24325">MPIPALEAELGWLGLRLCGGLYPDSDDTHAAGAGTLLLVGNAGDGMWAAFNRDCQPATRVGIADPLDGWIRRTVGAIARSAEARAIFPADGPPFAPFQRWAMRAEPVYPSPLGVLIHPTFGLWHAYRAALAFPDVLTLPPLPPIPHPCTSCQEKPCLAACPVVALSPDGYDVPHCAAHVRAAAGRPCRAFGCAARRACPVGKSYRYPPDQAAFHMQGFLARLPVTDGTK</sequence>
<proteinExistence type="predicted"/>
<dbReference type="AlphaFoldDB" id="A0A7H1N0S7"/>
<reference evidence="2 3" key="1">
    <citation type="submission" date="2020-05" db="EMBL/GenBank/DDBJ databases">
        <title>Complete closed genome sequence of Defluviicoccus vanus.</title>
        <authorList>
            <person name="Bessarab I."/>
            <person name="Arumugam K."/>
            <person name="Maszenan A.M."/>
            <person name="Seviour R.J."/>
            <person name="Williams R.B."/>
        </authorList>
    </citation>
    <scope>NUCLEOTIDE SEQUENCE [LARGE SCALE GENOMIC DNA]</scope>
    <source>
        <strain evidence="2 3">Ben 114</strain>
    </source>
</reference>
<dbReference type="RefSeq" id="WP_190262818.1">
    <property type="nucleotide sequence ID" value="NZ_CP053923.1"/>
</dbReference>
<keyword evidence="3" id="KW-1185">Reference proteome</keyword>
<protein>
    <recommendedName>
        <fullName evidence="1">4Fe-4S ferredoxin-type domain-containing protein</fullName>
    </recommendedName>
</protein>
<gene>
    <name evidence="2" type="ORF">HQ394_08260</name>
</gene>
<feature type="domain" description="4Fe-4S ferredoxin-type" evidence="1">
    <location>
        <begin position="139"/>
        <end position="170"/>
    </location>
</feature>
<evidence type="ECO:0000313" key="2">
    <source>
        <dbReference type="EMBL" id="QNT69313.1"/>
    </source>
</evidence>
<accession>A0A7H1N0S7</accession>
<dbReference type="KEGG" id="dvn:HQ394_08260"/>
<dbReference type="EMBL" id="CP053923">
    <property type="protein sequence ID" value="QNT69313.1"/>
    <property type="molecule type" value="Genomic_DNA"/>
</dbReference>
<organism evidence="2 3">
    <name type="scientific">Defluviicoccus vanus</name>
    <dbReference type="NCBI Taxonomy" id="111831"/>
    <lineage>
        <taxon>Bacteria</taxon>
        <taxon>Pseudomonadati</taxon>
        <taxon>Pseudomonadota</taxon>
        <taxon>Alphaproteobacteria</taxon>
        <taxon>Rhodospirillales</taxon>
        <taxon>Rhodospirillaceae</taxon>
        <taxon>Defluviicoccus</taxon>
    </lineage>
</organism>
<name>A0A7H1N0S7_9PROT</name>
<evidence type="ECO:0000313" key="3">
    <source>
        <dbReference type="Proteomes" id="UP000516369"/>
    </source>
</evidence>